<organism evidence="2 3">
    <name type="scientific">Streptosporangium lutulentum</name>
    <dbReference type="NCBI Taxonomy" id="1461250"/>
    <lineage>
        <taxon>Bacteria</taxon>
        <taxon>Bacillati</taxon>
        <taxon>Actinomycetota</taxon>
        <taxon>Actinomycetes</taxon>
        <taxon>Streptosporangiales</taxon>
        <taxon>Streptosporangiaceae</taxon>
        <taxon>Streptosporangium</taxon>
    </lineage>
</organism>
<reference evidence="2 3" key="1">
    <citation type="submission" date="2023-07" db="EMBL/GenBank/DDBJ databases">
        <title>Sequencing the genomes of 1000 actinobacteria strains.</title>
        <authorList>
            <person name="Klenk H.-P."/>
        </authorList>
    </citation>
    <scope>NUCLEOTIDE SEQUENCE [LARGE SCALE GENOMIC DNA]</scope>
    <source>
        <strain evidence="2 3">DSM 46740</strain>
    </source>
</reference>
<gene>
    <name evidence="2" type="ORF">J2853_003282</name>
</gene>
<evidence type="ECO:0000256" key="1">
    <source>
        <dbReference type="SAM" id="MobiDB-lite"/>
    </source>
</evidence>
<dbReference type="Proteomes" id="UP001225356">
    <property type="component" value="Unassembled WGS sequence"/>
</dbReference>
<keyword evidence="3" id="KW-1185">Reference proteome</keyword>
<dbReference type="EMBL" id="JAUSQU010000001">
    <property type="protein sequence ID" value="MDP9844071.1"/>
    <property type="molecule type" value="Genomic_DNA"/>
</dbReference>
<evidence type="ECO:0000313" key="3">
    <source>
        <dbReference type="Proteomes" id="UP001225356"/>
    </source>
</evidence>
<accession>A0ABT9QCH5</accession>
<feature type="region of interest" description="Disordered" evidence="1">
    <location>
        <begin position="1"/>
        <end position="39"/>
    </location>
</feature>
<sequence length="39" mass="4137">MIDILVEPGLVRGAPEPERTGHGPLSHRLPAVPAPSGRR</sequence>
<comment type="caution">
    <text evidence="2">The sequence shown here is derived from an EMBL/GenBank/DDBJ whole genome shotgun (WGS) entry which is preliminary data.</text>
</comment>
<protein>
    <submittedName>
        <fullName evidence="2">Uncharacterized protein</fullName>
    </submittedName>
</protein>
<proteinExistence type="predicted"/>
<name>A0ABT9QCH5_9ACTN</name>
<evidence type="ECO:0000313" key="2">
    <source>
        <dbReference type="EMBL" id="MDP9844071.1"/>
    </source>
</evidence>